<name>A0A517PQX8_9PLAN</name>
<dbReference type="GO" id="GO:0005737">
    <property type="term" value="C:cytoplasm"/>
    <property type="evidence" value="ECO:0007669"/>
    <property type="project" value="UniProtKB-SubCell"/>
</dbReference>
<accession>A0A517PQX8</accession>
<dbReference type="SUPFAM" id="SSF46934">
    <property type="entry name" value="UBA-like"/>
    <property type="match status" value="1"/>
</dbReference>
<dbReference type="OrthoDB" id="9808348at2"/>
<dbReference type="HAMAP" id="MF_00050">
    <property type="entry name" value="EF_Ts"/>
    <property type="match status" value="1"/>
</dbReference>
<dbReference type="InterPro" id="IPR009060">
    <property type="entry name" value="UBA-like_sf"/>
</dbReference>
<evidence type="ECO:0000313" key="7">
    <source>
        <dbReference type="EMBL" id="QDT21762.1"/>
    </source>
</evidence>
<dbReference type="PANTHER" id="PTHR11741">
    <property type="entry name" value="ELONGATION FACTOR TS"/>
    <property type="match status" value="1"/>
</dbReference>
<proteinExistence type="inferred from homology"/>
<dbReference type="InterPro" id="IPR014039">
    <property type="entry name" value="Transl_elong_EFTs/EF1B_dimer"/>
</dbReference>
<gene>
    <name evidence="5 7" type="primary">tsf</name>
    <name evidence="7" type="ORF">HG66A1_35650</name>
</gene>
<dbReference type="InterPro" id="IPR036402">
    <property type="entry name" value="EF-Ts_dimer_sf"/>
</dbReference>
<keyword evidence="5" id="KW-0963">Cytoplasm</keyword>
<dbReference type="NCBIfam" id="TIGR00116">
    <property type="entry name" value="tsf"/>
    <property type="match status" value="1"/>
</dbReference>
<dbReference type="Gene3D" id="1.10.286.20">
    <property type="match status" value="1"/>
</dbReference>
<reference evidence="7 8" key="1">
    <citation type="submission" date="2019-02" db="EMBL/GenBank/DDBJ databases">
        <title>Deep-cultivation of Planctomycetes and their phenomic and genomic characterization uncovers novel biology.</title>
        <authorList>
            <person name="Wiegand S."/>
            <person name="Jogler M."/>
            <person name="Boedeker C."/>
            <person name="Pinto D."/>
            <person name="Vollmers J."/>
            <person name="Rivas-Marin E."/>
            <person name="Kohn T."/>
            <person name="Peeters S.H."/>
            <person name="Heuer A."/>
            <person name="Rast P."/>
            <person name="Oberbeckmann S."/>
            <person name="Bunk B."/>
            <person name="Jeske O."/>
            <person name="Meyerdierks A."/>
            <person name="Storesund J.E."/>
            <person name="Kallscheuer N."/>
            <person name="Luecker S."/>
            <person name="Lage O.M."/>
            <person name="Pohl T."/>
            <person name="Merkel B.J."/>
            <person name="Hornburger P."/>
            <person name="Mueller R.-W."/>
            <person name="Bruemmer F."/>
            <person name="Labrenz M."/>
            <person name="Spormann A.M."/>
            <person name="Op den Camp H."/>
            <person name="Overmann J."/>
            <person name="Amann R."/>
            <person name="Jetten M.S.M."/>
            <person name="Mascher T."/>
            <person name="Medema M.H."/>
            <person name="Devos D.P."/>
            <person name="Kaster A.-K."/>
            <person name="Ovreas L."/>
            <person name="Rohde M."/>
            <person name="Galperin M.Y."/>
            <person name="Jogler C."/>
        </authorList>
    </citation>
    <scope>NUCLEOTIDE SEQUENCE [LARGE SCALE GENOMIC DNA]</scope>
    <source>
        <strain evidence="7 8">HG66A1</strain>
    </source>
</reference>
<comment type="function">
    <text evidence="5">Associates with the EF-Tu.GDP complex and induces the exchange of GDP to GTP. It remains bound to the aminoacyl-tRNA.EF-Tu.GTP complex up to the GTP hydrolysis stage on the ribosome.</text>
</comment>
<evidence type="ECO:0000256" key="2">
    <source>
        <dbReference type="ARBA" id="ARBA00016956"/>
    </source>
</evidence>
<evidence type="ECO:0000259" key="6">
    <source>
        <dbReference type="Pfam" id="PF00889"/>
    </source>
</evidence>
<comment type="caution">
    <text evidence="5">Lacks conserved residue(s) required for the propagation of feature annotation.</text>
</comment>
<protein>
    <recommendedName>
        <fullName evidence="2 5">Elongation factor Ts</fullName>
        <shortName evidence="5">EF-Ts</shortName>
    </recommendedName>
</protein>
<comment type="subcellular location">
    <subcellularLocation>
        <location evidence="5">Cytoplasm</location>
    </subcellularLocation>
</comment>
<evidence type="ECO:0000313" key="8">
    <source>
        <dbReference type="Proteomes" id="UP000320421"/>
    </source>
</evidence>
<dbReference type="GO" id="GO:0003746">
    <property type="term" value="F:translation elongation factor activity"/>
    <property type="evidence" value="ECO:0007669"/>
    <property type="project" value="UniProtKB-UniRule"/>
</dbReference>
<evidence type="ECO:0000256" key="5">
    <source>
        <dbReference type="HAMAP-Rule" id="MF_00050"/>
    </source>
</evidence>
<keyword evidence="8" id="KW-1185">Reference proteome</keyword>
<dbReference type="RefSeq" id="WP_145186580.1">
    <property type="nucleotide sequence ID" value="NZ_CP036266.1"/>
</dbReference>
<dbReference type="InterPro" id="IPR001816">
    <property type="entry name" value="Transl_elong_EFTs/EF1B"/>
</dbReference>
<dbReference type="Gene3D" id="1.10.8.10">
    <property type="entry name" value="DNA helicase RuvA subunit, C-terminal domain"/>
    <property type="match status" value="1"/>
</dbReference>
<evidence type="ECO:0000256" key="4">
    <source>
        <dbReference type="ARBA" id="ARBA00022917"/>
    </source>
</evidence>
<dbReference type="CDD" id="cd14275">
    <property type="entry name" value="UBA_EF-Ts"/>
    <property type="match status" value="1"/>
</dbReference>
<feature type="domain" description="Translation elongation factor EFTs/EF1B dimerisation" evidence="6">
    <location>
        <begin position="74"/>
        <end position="277"/>
    </location>
</feature>
<dbReference type="FunFam" id="1.10.8.10:FF:000001">
    <property type="entry name" value="Elongation factor Ts"/>
    <property type="match status" value="1"/>
</dbReference>
<dbReference type="SUPFAM" id="SSF54713">
    <property type="entry name" value="Elongation factor Ts (EF-Ts), dimerisation domain"/>
    <property type="match status" value="2"/>
</dbReference>
<sequence length="278" mass="29781">MAEITAAAVKALREMTDLPMMACKKALQEAGGDQDKAIEILREEAGKIQLKRSDNATSEGRITVLSSDDGSNTVMLEIVCESAPVAGGEDLTNFANACAAQLLANPEVNTVEDLLKLDSEKTAGKTLNDDFMDMLNKIREKIVVSKIARAKSPSGSYVHHDGKTGVLFQAAGETADADLLRGVAMHIAALKPTVVKEDELDSAVVAEERTRLVDEAKATGKPDNIIEKIVDGRMKTFFVEQGVLVYQPFAVDDSKTVSQALAEKGLEAVSFTRWAIGG</sequence>
<comment type="similarity">
    <text evidence="1 5">Belongs to the EF-Ts family.</text>
</comment>
<keyword evidence="4 5" id="KW-0648">Protein biosynthesis</keyword>
<dbReference type="EMBL" id="CP036266">
    <property type="protein sequence ID" value="QDT21762.1"/>
    <property type="molecule type" value="Genomic_DNA"/>
</dbReference>
<dbReference type="Proteomes" id="UP000320421">
    <property type="component" value="Chromosome"/>
</dbReference>
<keyword evidence="3 5" id="KW-0251">Elongation factor</keyword>
<organism evidence="7 8">
    <name type="scientific">Gimesia chilikensis</name>
    <dbReference type="NCBI Taxonomy" id="2605989"/>
    <lineage>
        <taxon>Bacteria</taxon>
        <taxon>Pseudomonadati</taxon>
        <taxon>Planctomycetota</taxon>
        <taxon>Planctomycetia</taxon>
        <taxon>Planctomycetales</taxon>
        <taxon>Planctomycetaceae</taxon>
        <taxon>Gimesia</taxon>
    </lineage>
</organism>
<dbReference type="PANTHER" id="PTHR11741:SF0">
    <property type="entry name" value="ELONGATION FACTOR TS, MITOCHONDRIAL"/>
    <property type="match status" value="1"/>
</dbReference>
<dbReference type="AlphaFoldDB" id="A0A517PQX8"/>
<dbReference type="Gene3D" id="3.30.479.20">
    <property type="entry name" value="Elongation factor Ts, dimerisation domain"/>
    <property type="match status" value="2"/>
</dbReference>
<evidence type="ECO:0000256" key="3">
    <source>
        <dbReference type="ARBA" id="ARBA00022768"/>
    </source>
</evidence>
<dbReference type="Pfam" id="PF00889">
    <property type="entry name" value="EF_TS"/>
    <property type="match status" value="1"/>
</dbReference>
<evidence type="ECO:0000256" key="1">
    <source>
        <dbReference type="ARBA" id="ARBA00005532"/>
    </source>
</evidence>